<gene>
    <name evidence="7" type="primary">radC</name>
    <name evidence="7" type="ORF">QFW81_15555</name>
</gene>
<evidence type="ECO:0000259" key="6">
    <source>
        <dbReference type="PROSITE" id="PS50249"/>
    </source>
</evidence>
<dbReference type="InterPro" id="IPR020891">
    <property type="entry name" value="UPF0758_CS"/>
</dbReference>
<name>A0ABT6JXA6_9GAMM</name>
<comment type="caution">
    <text evidence="7">The sequence shown here is derived from an EMBL/GenBank/DDBJ whole genome shotgun (WGS) entry which is preliminary data.</text>
</comment>
<evidence type="ECO:0000256" key="3">
    <source>
        <dbReference type="ARBA" id="ARBA00022801"/>
    </source>
</evidence>
<accession>A0ABT6JXA6</accession>
<feature type="domain" description="MPN" evidence="6">
    <location>
        <begin position="44"/>
        <end position="166"/>
    </location>
</feature>
<dbReference type="PANTHER" id="PTHR30471:SF3">
    <property type="entry name" value="UPF0758 PROTEIN YEES-RELATED"/>
    <property type="match status" value="1"/>
</dbReference>
<dbReference type="RefSeq" id="WP_280580066.1">
    <property type="nucleotide sequence ID" value="NZ_JARXRO010000020.1"/>
</dbReference>
<keyword evidence="2" id="KW-0479">Metal-binding</keyword>
<sequence length="166" mass="18511">MSFSSFDSPLFIRDKRRRYRPASADQILEAARQVVDQRMQRGTSFLDPSTARGFFRDKLAGLEREVFVAAFLDTRHRLIDYAELFFGTIDGSEVHPREVVRRALACNSAAILVGHNHPSGNPEPSAADRAVTLQLKQALALVDVRLLDHIVVGGHTTVSLAERGWV</sequence>
<keyword evidence="4" id="KW-0862">Zinc</keyword>
<keyword evidence="3" id="KW-0378">Hydrolase</keyword>
<dbReference type="InterPro" id="IPR001405">
    <property type="entry name" value="UPF0758"/>
</dbReference>
<evidence type="ECO:0000256" key="4">
    <source>
        <dbReference type="ARBA" id="ARBA00022833"/>
    </source>
</evidence>
<dbReference type="PANTHER" id="PTHR30471">
    <property type="entry name" value="DNA REPAIR PROTEIN RADC"/>
    <property type="match status" value="1"/>
</dbReference>
<dbReference type="NCBIfam" id="TIGR00608">
    <property type="entry name" value="radc"/>
    <property type="match status" value="1"/>
</dbReference>
<dbReference type="CDD" id="cd08071">
    <property type="entry name" value="MPN_DUF2466"/>
    <property type="match status" value="1"/>
</dbReference>
<keyword evidence="1" id="KW-0645">Protease</keyword>
<dbReference type="Gene3D" id="3.40.140.10">
    <property type="entry name" value="Cytidine Deaminase, domain 2"/>
    <property type="match status" value="1"/>
</dbReference>
<evidence type="ECO:0000256" key="5">
    <source>
        <dbReference type="ARBA" id="ARBA00023049"/>
    </source>
</evidence>
<dbReference type="EMBL" id="JARXRO010000020">
    <property type="protein sequence ID" value="MDH5835330.1"/>
    <property type="molecule type" value="Genomic_DNA"/>
</dbReference>
<reference evidence="7 8" key="1">
    <citation type="submission" date="2023-04" db="EMBL/GenBank/DDBJ databases">
        <title>Luteimonas sp. M1R5S59.</title>
        <authorList>
            <person name="Sun J.-Q."/>
        </authorList>
    </citation>
    <scope>NUCLEOTIDE SEQUENCE [LARGE SCALE GENOMIC DNA]</scope>
    <source>
        <strain evidence="7 8">M1R5S59</strain>
    </source>
</reference>
<dbReference type="InterPro" id="IPR037518">
    <property type="entry name" value="MPN"/>
</dbReference>
<evidence type="ECO:0000256" key="2">
    <source>
        <dbReference type="ARBA" id="ARBA00022723"/>
    </source>
</evidence>
<dbReference type="InterPro" id="IPR025657">
    <property type="entry name" value="RadC_JAB"/>
</dbReference>
<dbReference type="PROSITE" id="PS01302">
    <property type="entry name" value="UPF0758"/>
    <property type="match status" value="1"/>
</dbReference>
<dbReference type="Proteomes" id="UP001156873">
    <property type="component" value="Unassembled WGS sequence"/>
</dbReference>
<evidence type="ECO:0000313" key="8">
    <source>
        <dbReference type="Proteomes" id="UP001156873"/>
    </source>
</evidence>
<dbReference type="Pfam" id="PF04002">
    <property type="entry name" value="RadC"/>
    <property type="match status" value="1"/>
</dbReference>
<protein>
    <submittedName>
        <fullName evidence="7">DNA repair protein RadC</fullName>
    </submittedName>
</protein>
<evidence type="ECO:0000313" key="7">
    <source>
        <dbReference type="EMBL" id="MDH5835330.1"/>
    </source>
</evidence>
<keyword evidence="8" id="KW-1185">Reference proteome</keyword>
<proteinExistence type="predicted"/>
<organism evidence="7 8">
    <name type="scientific">Luteimonas kalidii</name>
    <dbReference type="NCBI Taxonomy" id="3042025"/>
    <lineage>
        <taxon>Bacteria</taxon>
        <taxon>Pseudomonadati</taxon>
        <taxon>Pseudomonadota</taxon>
        <taxon>Gammaproteobacteria</taxon>
        <taxon>Lysobacterales</taxon>
        <taxon>Lysobacteraceae</taxon>
        <taxon>Luteimonas</taxon>
    </lineage>
</organism>
<evidence type="ECO:0000256" key="1">
    <source>
        <dbReference type="ARBA" id="ARBA00022670"/>
    </source>
</evidence>
<dbReference type="PROSITE" id="PS50249">
    <property type="entry name" value="MPN"/>
    <property type="match status" value="1"/>
</dbReference>
<keyword evidence="5" id="KW-0482">Metalloprotease</keyword>